<dbReference type="eggNOG" id="ENOG502QS0P">
    <property type="taxonomic scope" value="Eukaryota"/>
</dbReference>
<dbReference type="Pfam" id="PF10443">
    <property type="entry name" value="RNA12"/>
    <property type="match status" value="1"/>
</dbReference>
<evidence type="ECO:0000256" key="9">
    <source>
        <dbReference type="ARBA" id="ARBA00025276"/>
    </source>
</evidence>
<reference evidence="13 14" key="1">
    <citation type="journal article" date="2012" name="PLoS Pathog.">
        <title>Diverse lifestyles and strategies of plant pathogenesis encoded in the genomes of eighteen Dothideomycetes fungi.</title>
        <authorList>
            <person name="Ohm R.A."/>
            <person name="Feau N."/>
            <person name="Henrissat B."/>
            <person name="Schoch C.L."/>
            <person name="Horwitz B.A."/>
            <person name="Barry K.W."/>
            <person name="Condon B.J."/>
            <person name="Copeland A.C."/>
            <person name="Dhillon B."/>
            <person name="Glaser F."/>
            <person name="Hesse C.N."/>
            <person name="Kosti I."/>
            <person name="LaButti K."/>
            <person name="Lindquist E.A."/>
            <person name="Lucas S."/>
            <person name="Salamov A.A."/>
            <person name="Bradshaw R.E."/>
            <person name="Ciuffetti L."/>
            <person name="Hamelin R.C."/>
            <person name="Kema G.H.J."/>
            <person name="Lawrence C."/>
            <person name="Scott J.A."/>
            <person name="Spatafora J.W."/>
            <person name="Turgeon B.G."/>
            <person name="de Wit P.J.G.M."/>
            <person name="Zhong S."/>
            <person name="Goodwin S.B."/>
            <person name="Grigoriev I.V."/>
        </authorList>
    </citation>
    <scope>NUCLEOTIDE SEQUENCE [LARGE SCALE GENOMIC DNA]</scope>
    <source>
        <strain evidence="14">28A</strain>
    </source>
</reference>
<dbReference type="GO" id="GO:0006397">
    <property type="term" value="P:mRNA processing"/>
    <property type="evidence" value="ECO:0007669"/>
    <property type="project" value="UniProtKB-UniRule"/>
</dbReference>
<keyword evidence="10 11" id="KW-0694">RNA-binding</keyword>
<dbReference type="PANTHER" id="PTHR32198">
    <property type="entry name" value="MITOCHONDRIAL ESCAPE PROTEIN 2"/>
    <property type="match status" value="1"/>
</dbReference>
<dbReference type="AlphaFoldDB" id="R0IV61"/>
<dbReference type="InterPro" id="IPR035979">
    <property type="entry name" value="RBD_domain_sf"/>
</dbReference>
<comment type="function">
    <text evidence="9 11">Plays a role in maintaining the mitochondrial genome and in controlling the mtDNA escape. Involved in the regulation of mtDNA nucleotide structure and number. May have a dispensable role in early maturation of pre-rRNA.</text>
</comment>
<evidence type="ECO:0000256" key="11">
    <source>
        <dbReference type="RuleBase" id="RU367108"/>
    </source>
</evidence>
<dbReference type="OrthoDB" id="10267654at2759"/>
<dbReference type="GO" id="GO:0005743">
    <property type="term" value="C:mitochondrial inner membrane"/>
    <property type="evidence" value="ECO:0007669"/>
    <property type="project" value="UniProtKB-SubCell"/>
</dbReference>
<dbReference type="InterPro" id="IPR039627">
    <property type="entry name" value="Yme2_C"/>
</dbReference>
<evidence type="ECO:0000256" key="7">
    <source>
        <dbReference type="ARBA" id="ARBA00023128"/>
    </source>
</evidence>
<name>R0IV61_EXST2</name>
<dbReference type="GO" id="GO:0003723">
    <property type="term" value="F:RNA binding"/>
    <property type="evidence" value="ECO:0007669"/>
    <property type="project" value="UniProtKB-UniRule"/>
</dbReference>
<dbReference type="HOGENOM" id="CLU_007861_1_0_1"/>
<organism evidence="13 14">
    <name type="scientific">Exserohilum turcicum (strain 28A)</name>
    <name type="common">Northern leaf blight fungus</name>
    <name type="synonym">Setosphaeria turcica</name>
    <dbReference type="NCBI Taxonomy" id="671987"/>
    <lineage>
        <taxon>Eukaryota</taxon>
        <taxon>Fungi</taxon>
        <taxon>Dikarya</taxon>
        <taxon>Ascomycota</taxon>
        <taxon>Pezizomycotina</taxon>
        <taxon>Dothideomycetes</taxon>
        <taxon>Pleosporomycetidae</taxon>
        <taxon>Pleosporales</taxon>
        <taxon>Pleosporineae</taxon>
        <taxon>Pleosporaceae</taxon>
        <taxon>Exserohilum</taxon>
    </lineage>
</organism>
<evidence type="ECO:0000256" key="4">
    <source>
        <dbReference type="ARBA" id="ARBA00022692"/>
    </source>
</evidence>
<gene>
    <name evidence="13" type="ORF">SETTUDRAFT_46736</name>
</gene>
<dbReference type="GeneID" id="19405078"/>
<accession>R0IV61</accession>
<evidence type="ECO:0000256" key="10">
    <source>
        <dbReference type="PROSITE-ProRule" id="PRU00176"/>
    </source>
</evidence>
<dbReference type="SUPFAM" id="SSF54928">
    <property type="entry name" value="RNA-binding domain, RBD"/>
    <property type="match status" value="1"/>
</dbReference>
<reference evidence="13 14" key="2">
    <citation type="journal article" date="2013" name="PLoS Genet.">
        <title>Comparative genome structure, secondary metabolite, and effector coding capacity across Cochliobolus pathogens.</title>
        <authorList>
            <person name="Condon B.J."/>
            <person name="Leng Y."/>
            <person name="Wu D."/>
            <person name="Bushley K.E."/>
            <person name="Ohm R.A."/>
            <person name="Otillar R."/>
            <person name="Martin J."/>
            <person name="Schackwitz W."/>
            <person name="Grimwood J."/>
            <person name="MohdZainudin N."/>
            <person name="Xue C."/>
            <person name="Wang R."/>
            <person name="Manning V.A."/>
            <person name="Dhillon B."/>
            <person name="Tu Z.J."/>
            <person name="Steffenson B.J."/>
            <person name="Salamov A."/>
            <person name="Sun H."/>
            <person name="Lowry S."/>
            <person name="LaButti K."/>
            <person name="Han J."/>
            <person name="Copeland A."/>
            <person name="Lindquist E."/>
            <person name="Barry K."/>
            <person name="Schmutz J."/>
            <person name="Baker S.E."/>
            <person name="Ciuffetti L.M."/>
            <person name="Grigoriev I.V."/>
            <person name="Zhong S."/>
            <person name="Turgeon B.G."/>
        </authorList>
    </citation>
    <scope>NUCLEOTIDE SEQUENCE [LARGE SCALE GENOMIC DNA]</scope>
    <source>
        <strain evidence="14">28A</strain>
    </source>
</reference>
<feature type="domain" description="RRM" evidence="12">
    <location>
        <begin position="193"/>
        <end position="285"/>
    </location>
</feature>
<comment type="similarity">
    <text evidence="2 11">Belongs to the YME2 family.</text>
</comment>
<dbReference type="PANTHER" id="PTHR32198:SF2">
    <property type="entry name" value="MITOCHONDRIAL ESCAPE PROTEIN 2"/>
    <property type="match status" value="1"/>
</dbReference>
<evidence type="ECO:0000256" key="1">
    <source>
        <dbReference type="ARBA" id="ARBA00004434"/>
    </source>
</evidence>
<evidence type="ECO:0000313" key="13">
    <source>
        <dbReference type="EMBL" id="EOA88511.1"/>
    </source>
</evidence>
<sequence>MLPHSGWHYAGRRALYGSTRIGSLPATWRPSHIGLQRPCINSIRHVTGLQAGEDKTGHISAGPNEGILFFNNVFPIQMRKILGLPLPRILDKLMSPTSSGTDPKAVLERASTKRNLHITGAEVLPRMREGGAFVKFAHDGNASTSEIQEALQQYLKDQPVKPWWSPWKQVQAKAVKGRPWVEDLMRLPASRLRVEFVSGEPGAPPTEAVELSQEQLFQFFRPYGKLSDIVMQPPDSKVLPKFAYLDYATIGKAIMARNCMHGYLVSEAEGGGKKGTVLRLKYEQKIKPRYVRDWIFNHPRIVIPILAALIAGFVAVVFDPIRTFFVKAHITRNFHIQDNVWYQWIKGYATDIIGGNKKHDDDDGMEAIWDDRKADIEQIQTWLMETADTFIIVQGPRGSGKRELVVDQALQHKRLKLVIDCKPIQEARGESATINAAAASVGYRPVFSWMNSISGMIDMAAQGATGVKTGFSETLDSQLSKIWNTTTLALRQIALDNRHKDDKDAHWRDDEWLEEHPEHRPVVVIDNFLHKSQEGSIVYDKIAEWAARLATTNVAHVIFLTNDVAYSKSLSKAMPDRMFRQISLSDCSREVAKRFVISYLDADVEDEPAPKDGSPKQLPSKFRTDLGELDTCIDLLGGRLTDLEFLSRRIKTGETPTKAVHEIIDQSASEILKMYIFGAEDEDGNRLWHAEQAWFLIKELAQKESLRYNEIIIDDMLKAGGESVLQALEQAELISIVSGANGRPSMIKPGKPVYHPAFKRLTEDKVLKSRLDLAILTHLTKVENATIEKCENELLLLSQLRSQPAQTTGRVNYLLAKLMASQGKVEKYEVEMKGLKKVLGSEY</sequence>
<evidence type="ECO:0000256" key="5">
    <source>
        <dbReference type="ARBA" id="ARBA00022792"/>
    </source>
</evidence>
<keyword evidence="4 11" id="KW-0812">Transmembrane</keyword>
<dbReference type="InterPro" id="IPR018850">
    <property type="entry name" value="Mt_escape_2_C"/>
</dbReference>
<evidence type="ECO:0000256" key="3">
    <source>
        <dbReference type="ARBA" id="ARBA00020222"/>
    </source>
</evidence>
<dbReference type="EMBL" id="KB908537">
    <property type="protein sequence ID" value="EOA88511.1"/>
    <property type="molecule type" value="Genomic_DNA"/>
</dbReference>
<dbReference type="Proteomes" id="UP000016935">
    <property type="component" value="Unassembled WGS sequence"/>
</dbReference>
<keyword evidence="7 11" id="KW-0496">Mitochondrion</keyword>
<feature type="transmembrane region" description="Helical" evidence="11">
    <location>
        <begin position="301"/>
        <end position="318"/>
    </location>
</feature>
<dbReference type="InterPro" id="IPR034260">
    <property type="entry name" value="Yme2_RRM"/>
</dbReference>
<keyword evidence="11" id="KW-0507">mRNA processing</keyword>
<dbReference type="InterPro" id="IPR000504">
    <property type="entry name" value="RRM_dom"/>
</dbReference>
<keyword evidence="8 11" id="KW-0472">Membrane</keyword>
<dbReference type="RefSeq" id="XP_008023776.1">
    <property type="nucleotide sequence ID" value="XM_008025585.1"/>
</dbReference>
<proteinExistence type="inferred from homology"/>
<keyword evidence="14" id="KW-1185">Reference proteome</keyword>
<evidence type="ECO:0000256" key="6">
    <source>
        <dbReference type="ARBA" id="ARBA00022989"/>
    </source>
</evidence>
<keyword evidence="5 11" id="KW-0999">Mitochondrion inner membrane</keyword>
<dbReference type="PROSITE" id="PS50102">
    <property type="entry name" value="RRM"/>
    <property type="match status" value="1"/>
</dbReference>
<dbReference type="Pfam" id="PF00076">
    <property type="entry name" value="RRM_1"/>
    <property type="match status" value="1"/>
</dbReference>
<dbReference type="STRING" id="671987.R0IV61"/>
<dbReference type="CDD" id="cd12433">
    <property type="entry name" value="RRM_Yme2p_like"/>
    <property type="match status" value="1"/>
</dbReference>
<comment type="subcellular location">
    <subcellularLocation>
        <location evidence="1 11">Mitochondrion inner membrane</location>
        <topology evidence="1 11">Single-pass membrane protein</topology>
    </subcellularLocation>
</comment>
<evidence type="ECO:0000259" key="12">
    <source>
        <dbReference type="PROSITE" id="PS50102"/>
    </source>
</evidence>
<evidence type="ECO:0000256" key="8">
    <source>
        <dbReference type="ARBA" id="ARBA00023136"/>
    </source>
</evidence>
<evidence type="ECO:0000313" key="14">
    <source>
        <dbReference type="Proteomes" id="UP000016935"/>
    </source>
</evidence>
<evidence type="ECO:0000256" key="2">
    <source>
        <dbReference type="ARBA" id="ARBA00010320"/>
    </source>
</evidence>
<keyword evidence="6 11" id="KW-1133">Transmembrane helix</keyword>
<protein>
    <recommendedName>
        <fullName evidence="3 11">Mitochondrial escape protein 2</fullName>
    </recommendedName>
</protein>